<proteinExistence type="predicted"/>
<dbReference type="EMBL" id="JBHMFI010000022">
    <property type="protein sequence ID" value="MFB9075210.1"/>
    <property type="molecule type" value="Genomic_DNA"/>
</dbReference>
<accession>A0ABV5G8F9</accession>
<evidence type="ECO:0000313" key="2">
    <source>
        <dbReference type="EMBL" id="MFB9075210.1"/>
    </source>
</evidence>
<name>A0ABV5G8F9_9MICC</name>
<protein>
    <recommendedName>
        <fullName evidence="4">SAP domain-containing protein</fullName>
    </recommendedName>
</protein>
<evidence type="ECO:0008006" key="4">
    <source>
        <dbReference type="Google" id="ProtNLM"/>
    </source>
</evidence>
<sequence>MPEGVLQQLGHLGLLRPGHRDDLVHEVRSRSPRQPGWNGPKCRRRASECS</sequence>
<comment type="caution">
    <text evidence="2">The sequence shown here is derived from an EMBL/GenBank/DDBJ whole genome shotgun (WGS) entry which is preliminary data.</text>
</comment>
<feature type="region of interest" description="Disordered" evidence="1">
    <location>
        <begin position="27"/>
        <end position="50"/>
    </location>
</feature>
<gene>
    <name evidence="2" type="ORF">ACFFX0_30175</name>
</gene>
<evidence type="ECO:0000313" key="3">
    <source>
        <dbReference type="Proteomes" id="UP001589575"/>
    </source>
</evidence>
<evidence type="ECO:0000256" key="1">
    <source>
        <dbReference type="SAM" id="MobiDB-lite"/>
    </source>
</evidence>
<reference evidence="2 3" key="1">
    <citation type="submission" date="2024-09" db="EMBL/GenBank/DDBJ databases">
        <authorList>
            <person name="Sun Q."/>
            <person name="Mori K."/>
        </authorList>
    </citation>
    <scope>NUCLEOTIDE SEQUENCE [LARGE SCALE GENOMIC DNA]</scope>
    <source>
        <strain evidence="2 3">CCM 7609</strain>
    </source>
</reference>
<organism evidence="2 3">
    <name type="scientific">Citricoccus parietis</name>
    <dbReference type="NCBI Taxonomy" id="592307"/>
    <lineage>
        <taxon>Bacteria</taxon>
        <taxon>Bacillati</taxon>
        <taxon>Actinomycetota</taxon>
        <taxon>Actinomycetes</taxon>
        <taxon>Micrococcales</taxon>
        <taxon>Micrococcaceae</taxon>
        <taxon>Citricoccus</taxon>
    </lineage>
</organism>
<keyword evidence="3" id="KW-1185">Reference proteome</keyword>
<dbReference type="Proteomes" id="UP001589575">
    <property type="component" value="Unassembled WGS sequence"/>
</dbReference>